<evidence type="ECO:0000313" key="2">
    <source>
        <dbReference type="Proteomes" id="UP001216139"/>
    </source>
</evidence>
<gene>
    <name evidence="1" type="ORF">PQO05_05795</name>
</gene>
<protein>
    <recommendedName>
        <fullName evidence="3">Na+-translocating membrane potential-generating system MpsC domain-containing protein</fullName>
    </recommendedName>
</protein>
<evidence type="ECO:0000313" key="1">
    <source>
        <dbReference type="EMBL" id="WCT13445.1"/>
    </source>
</evidence>
<dbReference type="RefSeq" id="WP_273631735.1">
    <property type="nucleotide sequence ID" value="NZ_CP117167.1"/>
</dbReference>
<accession>A0ABY7TA99</accession>
<evidence type="ECO:0008006" key="3">
    <source>
        <dbReference type="Google" id="ProtNLM"/>
    </source>
</evidence>
<name>A0ABY7TA99_9SPHI</name>
<sequence>MALKNTLSKKLHQDIAVLLERILLQEATVGYQDSMIKVVISSEVFQHRFGEILRRIQHAIDEQFPVRTLDVSVLVRDRGSRFEHVFKIWKTTER</sequence>
<dbReference type="Proteomes" id="UP001216139">
    <property type="component" value="Chromosome"/>
</dbReference>
<dbReference type="EMBL" id="CP117167">
    <property type="protein sequence ID" value="WCT13445.1"/>
    <property type="molecule type" value="Genomic_DNA"/>
</dbReference>
<proteinExistence type="predicted"/>
<reference evidence="1 2" key="1">
    <citation type="submission" date="2023-02" db="EMBL/GenBank/DDBJ databases">
        <title>Genome sequence of Mucilaginibacter jinjuensis strain KACC 16571.</title>
        <authorList>
            <person name="Kim S."/>
            <person name="Heo J."/>
            <person name="Kwon S.-W."/>
        </authorList>
    </citation>
    <scope>NUCLEOTIDE SEQUENCE [LARGE SCALE GENOMIC DNA]</scope>
    <source>
        <strain evidence="1 2">KACC 16571</strain>
    </source>
</reference>
<organism evidence="1 2">
    <name type="scientific">Mucilaginibacter jinjuensis</name>
    <dbReference type="NCBI Taxonomy" id="1176721"/>
    <lineage>
        <taxon>Bacteria</taxon>
        <taxon>Pseudomonadati</taxon>
        <taxon>Bacteroidota</taxon>
        <taxon>Sphingobacteriia</taxon>
        <taxon>Sphingobacteriales</taxon>
        <taxon>Sphingobacteriaceae</taxon>
        <taxon>Mucilaginibacter</taxon>
    </lineage>
</organism>
<keyword evidence="2" id="KW-1185">Reference proteome</keyword>